<accession>A0A3E1Y1Z7</accession>
<dbReference type="InterPro" id="IPR050708">
    <property type="entry name" value="T6SS_VgrG/RHS"/>
</dbReference>
<reference evidence="1 2" key="1">
    <citation type="submission" date="2018-07" db="EMBL/GenBank/DDBJ databases">
        <title>Chitinophaga K2CV101002-2 sp. nov., isolated from a monsoon evergreen broad-leaved forest soil.</title>
        <authorList>
            <person name="Lv Y."/>
        </authorList>
    </citation>
    <scope>NUCLEOTIDE SEQUENCE [LARGE SCALE GENOMIC DNA]</scope>
    <source>
        <strain evidence="1 2">GDMCC 1.1288</strain>
    </source>
</reference>
<dbReference type="OrthoDB" id="2972467at2"/>
<dbReference type="NCBIfam" id="TIGR03696">
    <property type="entry name" value="Rhs_assc_core"/>
    <property type="match status" value="1"/>
</dbReference>
<keyword evidence="2" id="KW-1185">Reference proteome</keyword>
<evidence type="ECO:0000313" key="1">
    <source>
        <dbReference type="EMBL" id="RFS18646.1"/>
    </source>
</evidence>
<evidence type="ECO:0000313" key="2">
    <source>
        <dbReference type="Proteomes" id="UP000260644"/>
    </source>
</evidence>
<dbReference type="AlphaFoldDB" id="A0A3E1Y1Z7"/>
<dbReference type="EMBL" id="QPMM01000022">
    <property type="protein sequence ID" value="RFS18646.1"/>
    <property type="molecule type" value="Genomic_DNA"/>
</dbReference>
<dbReference type="Gene3D" id="2.180.10.10">
    <property type="entry name" value="RHS repeat-associated core"/>
    <property type="match status" value="1"/>
</dbReference>
<dbReference type="PANTHER" id="PTHR32305">
    <property type="match status" value="1"/>
</dbReference>
<evidence type="ECO:0008006" key="3">
    <source>
        <dbReference type="Google" id="ProtNLM"/>
    </source>
</evidence>
<organism evidence="1 2">
    <name type="scientific">Chitinophaga silvatica</name>
    <dbReference type="NCBI Taxonomy" id="2282649"/>
    <lineage>
        <taxon>Bacteria</taxon>
        <taxon>Pseudomonadati</taxon>
        <taxon>Bacteroidota</taxon>
        <taxon>Chitinophagia</taxon>
        <taxon>Chitinophagales</taxon>
        <taxon>Chitinophagaceae</taxon>
        <taxon>Chitinophaga</taxon>
    </lineage>
</organism>
<sequence length="205" mass="23236">METRYVRDPRCTTLGIYGNNSGAQVFWKEHHLYGSSRLGMWLPEMQVSGTPGNAVTLWNQANRTRYELSNHLGNVMATISDQPLTVYNMTDYAPFGIQQVRRNYSLSGTYRYGFNGKENDNEVKGEGNQQDYGMRIYDPRIAKFLSVDPITKKYPELTPYQFASNSPIYGIDLDGLELLPMHSSMYQMGFISGKKLAMGINTATI</sequence>
<dbReference type="Proteomes" id="UP000260644">
    <property type="component" value="Unassembled WGS sequence"/>
</dbReference>
<dbReference type="InterPro" id="IPR022385">
    <property type="entry name" value="Rhs_assc_core"/>
</dbReference>
<name>A0A3E1Y1Z7_9BACT</name>
<gene>
    <name evidence="1" type="ORF">DVR12_27425</name>
</gene>
<protein>
    <recommendedName>
        <fullName evidence="3">RHS repeat-associated core domain-containing protein</fullName>
    </recommendedName>
</protein>
<dbReference type="RefSeq" id="WP_116979048.1">
    <property type="nucleotide sequence ID" value="NZ_QPMM01000022.1"/>
</dbReference>
<comment type="caution">
    <text evidence="1">The sequence shown here is derived from an EMBL/GenBank/DDBJ whole genome shotgun (WGS) entry which is preliminary data.</text>
</comment>
<proteinExistence type="predicted"/>
<dbReference type="PANTHER" id="PTHR32305:SF15">
    <property type="entry name" value="PROTEIN RHSA-RELATED"/>
    <property type="match status" value="1"/>
</dbReference>